<dbReference type="Proteomes" id="UP000837803">
    <property type="component" value="Unassembled WGS sequence"/>
</dbReference>
<accession>A0ABM9B1M6</accession>
<dbReference type="SUPFAM" id="SSF52980">
    <property type="entry name" value="Restriction endonuclease-like"/>
    <property type="match status" value="1"/>
</dbReference>
<dbReference type="InterPro" id="IPR011335">
    <property type="entry name" value="Restrct_endonuc-II-like"/>
</dbReference>
<name>A0ABM9B1M6_9BACT</name>
<proteinExistence type="predicted"/>
<comment type="caution">
    <text evidence="2">The sequence shown here is derived from an EMBL/GenBank/DDBJ whole genome shotgun (WGS) entry which is preliminary data.</text>
</comment>
<reference evidence="2" key="1">
    <citation type="submission" date="2021-12" db="EMBL/GenBank/DDBJ databases">
        <authorList>
            <person name="Rodrigo-Torres L."/>
            <person name="Arahal R. D."/>
            <person name="Lucena T."/>
        </authorList>
    </citation>
    <scope>NUCLEOTIDE SEQUENCE</scope>
    <source>
        <strain evidence="2">CECT 8419</strain>
    </source>
</reference>
<evidence type="ECO:0000259" key="1">
    <source>
        <dbReference type="Pfam" id="PF05685"/>
    </source>
</evidence>
<dbReference type="Gene3D" id="3.90.1570.10">
    <property type="entry name" value="tt1808, chain A"/>
    <property type="match status" value="1"/>
</dbReference>
<organism evidence="2 3">
    <name type="scientific">Neolewinella maritima</name>
    <dbReference type="NCBI Taxonomy" id="1383882"/>
    <lineage>
        <taxon>Bacteria</taxon>
        <taxon>Pseudomonadati</taxon>
        <taxon>Bacteroidota</taxon>
        <taxon>Saprospiria</taxon>
        <taxon>Saprospirales</taxon>
        <taxon>Lewinellaceae</taxon>
        <taxon>Neolewinella</taxon>
    </lineage>
</organism>
<protein>
    <recommendedName>
        <fullName evidence="1">Putative restriction endonuclease domain-containing protein</fullName>
    </recommendedName>
</protein>
<keyword evidence="3" id="KW-1185">Reference proteome</keyword>
<dbReference type="InterPro" id="IPR008538">
    <property type="entry name" value="Uma2"/>
</dbReference>
<feature type="domain" description="Putative restriction endonuclease" evidence="1">
    <location>
        <begin position="9"/>
        <end position="160"/>
    </location>
</feature>
<dbReference type="PANTHER" id="PTHR35400">
    <property type="entry name" value="SLR1083 PROTEIN"/>
    <property type="match status" value="1"/>
</dbReference>
<dbReference type="PANTHER" id="PTHR35400:SF1">
    <property type="entry name" value="SLR1083 PROTEIN"/>
    <property type="match status" value="1"/>
</dbReference>
<dbReference type="EMBL" id="CAKLPZ010000002">
    <property type="protein sequence ID" value="CAH1000888.1"/>
    <property type="molecule type" value="Genomic_DNA"/>
</dbReference>
<dbReference type="Pfam" id="PF05685">
    <property type="entry name" value="Uma2"/>
    <property type="match status" value="1"/>
</dbReference>
<sequence>MVAAGILSDKDRLELLFGRVVQQIACSTRHSFCVQELAYFLIRRYGDHFIVRQNKPVSLLGHSVPEPDYVLAALHPDRYRGRKPTAEDVRLVIEVSDATLARDRSSKARLYSLAGIGEYWIINLIDERLEVHTDPRAEVGEYATVAYYARGDNFVSELLGELAVADLIH</sequence>
<dbReference type="InterPro" id="IPR012296">
    <property type="entry name" value="Nuclease_put_TT1808"/>
</dbReference>
<gene>
    <name evidence="2" type="ORF">LEM8419_01935</name>
</gene>
<evidence type="ECO:0000313" key="3">
    <source>
        <dbReference type="Proteomes" id="UP000837803"/>
    </source>
</evidence>
<dbReference type="CDD" id="cd06260">
    <property type="entry name" value="DUF820-like"/>
    <property type="match status" value="1"/>
</dbReference>
<evidence type="ECO:0000313" key="2">
    <source>
        <dbReference type="EMBL" id="CAH1000888.1"/>
    </source>
</evidence>